<dbReference type="SUPFAM" id="SSF46689">
    <property type="entry name" value="Homeodomain-like"/>
    <property type="match status" value="1"/>
</dbReference>
<dbReference type="InterPro" id="IPR050109">
    <property type="entry name" value="HTH-type_TetR-like_transc_reg"/>
</dbReference>
<evidence type="ECO:0000256" key="1">
    <source>
        <dbReference type="ARBA" id="ARBA00023125"/>
    </source>
</evidence>
<evidence type="ECO:0000313" key="5">
    <source>
        <dbReference type="Proteomes" id="UP000238261"/>
    </source>
</evidence>
<proteinExistence type="predicted"/>
<dbReference type="PROSITE" id="PS50977">
    <property type="entry name" value="HTH_TETR_2"/>
    <property type="match status" value="1"/>
</dbReference>
<reference evidence="5" key="1">
    <citation type="submission" date="2016-08" db="EMBL/GenBank/DDBJ databases">
        <authorList>
            <person name="Merda D."/>
            <person name="Briand M."/>
            <person name="Taghouti G."/>
            <person name="Carrere S."/>
            <person name="Gouzy J."/>
            <person name="Portier P."/>
            <person name="Jacques M.-A."/>
            <person name="Fischer-Le Saux M."/>
        </authorList>
    </citation>
    <scope>NUCLEOTIDE SEQUENCE [LARGE SCALE GENOMIC DNA]</scope>
    <source>
        <strain evidence="5">CFBP1156</strain>
    </source>
</reference>
<evidence type="ECO:0000313" key="4">
    <source>
        <dbReference type="EMBL" id="PPU99848.1"/>
    </source>
</evidence>
<feature type="DNA-binding region" description="H-T-H motif" evidence="2">
    <location>
        <begin position="51"/>
        <end position="70"/>
    </location>
</feature>
<dbReference type="Pfam" id="PF00440">
    <property type="entry name" value="TetR_N"/>
    <property type="match status" value="1"/>
</dbReference>
<dbReference type="InterPro" id="IPR001647">
    <property type="entry name" value="HTH_TetR"/>
</dbReference>
<name>A0A2S7F390_9XANT</name>
<dbReference type="InterPro" id="IPR041586">
    <property type="entry name" value="PsrA_TetR_C"/>
</dbReference>
<keyword evidence="1 2" id="KW-0238">DNA-binding</keyword>
<gene>
    <name evidence="4" type="ORF">XhyaCFBP1156_01445</name>
</gene>
<dbReference type="InterPro" id="IPR009057">
    <property type="entry name" value="Homeodomain-like_sf"/>
</dbReference>
<organism evidence="4 5">
    <name type="scientific">Xanthomonas hyacinthi</name>
    <dbReference type="NCBI Taxonomy" id="56455"/>
    <lineage>
        <taxon>Bacteria</taxon>
        <taxon>Pseudomonadati</taxon>
        <taxon>Pseudomonadota</taxon>
        <taxon>Gammaproteobacteria</taxon>
        <taxon>Lysobacterales</taxon>
        <taxon>Lysobacteraceae</taxon>
        <taxon>Xanthomonas</taxon>
    </lineage>
</organism>
<dbReference type="GO" id="GO:0000976">
    <property type="term" value="F:transcription cis-regulatory region binding"/>
    <property type="evidence" value="ECO:0007669"/>
    <property type="project" value="TreeGrafter"/>
</dbReference>
<keyword evidence="5" id="KW-1185">Reference proteome</keyword>
<evidence type="ECO:0000256" key="2">
    <source>
        <dbReference type="PROSITE-ProRule" id="PRU00335"/>
    </source>
</evidence>
<accession>A0A2S7F390</accession>
<dbReference type="Pfam" id="PF17939">
    <property type="entry name" value="TetR_C_30"/>
    <property type="match status" value="1"/>
</dbReference>
<dbReference type="InterPro" id="IPR036271">
    <property type="entry name" value="Tet_transcr_reg_TetR-rel_C_sf"/>
</dbReference>
<comment type="caution">
    <text evidence="4">The sequence shown here is derived from an EMBL/GenBank/DDBJ whole genome shotgun (WGS) entry which is preliminary data.</text>
</comment>
<dbReference type="AlphaFoldDB" id="A0A2S7F390"/>
<dbReference type="PANTHER" id="PTHR30055">
    <property type="entry name" value="HTH-TYPE TRANSCRIPTIONAL REGULATOR RUTR"/>
    <property type="match status" value="1"/>
</dbReference>
<dbReference type="SUPFAM" id="SSF48498">
    <property type="entry name" value="Tetracyclin repressor-like, C-terminal domain"/>
    <property type="match status" value="1"/>
</dbReference>
<evidence type="ECO:0000259" key="3">
    <source>
        <dbReference type="PROSITE" id="PS50977"/>
    </source>
</evidence>
<dbReference type="PANTHER" id="PTHR30055:SF235">
    <property type="entry name" value="TRANSCRIPTIONAL REGULATORY PROTEIN"/>
    <property type="match status" value="1"/>
</dbReference>
<dbReference type="Proteomes" id="UP000238261">
    <property type="component" value="Unassembled WGS sequence"/>
</dbReference>
<sequence length="228" mass="24819">MAQADGEGAELTNVKVKRDYVKVKRDAATSRALILDAAERLFAENGFDGVPMRTISSGAGIGLGLLTYHFPAKEALLEAVIARRAGSLKDAQFAAFARLSPSDTLEDVMDAFTRPILELMSSGDPGWRAYGQLIAVLEQQRRWMPLLQAYFRDIGFAAMERISIAEPRLDKAAGLRAFSCFISVIMGAFAINGGLDIISDGRMASEDLRAAYPTMMRFVVGGFRALTD</sequence>
<feature type="domain" description="HTH tetR-type" evidence="3">
    <location>
        <begin position="28"/>
        <end position="88"/>
    </location>
</feature>
<dbReference type="GO" id="GO:0003700">
    <property type="term" value="F:DNA-binding transcription factor activity"/>
    <property type="evidence" value="ECO:0007669"/>
    <property type="project" value="TreeGrafter"/>
</dbReference>
<protein>
    <recommendedName>
        <fullName evidence="3">HTH tetR-type domain-containing protein</fullName>
    </recommendedName>
</protein>
<dbReference type="EMBL" id="MDEG01000001">
    <property type="protein sequence ID" value="PPU99848.1"/>
    <property type="molecule type" value="Genomic_DNA"/>
</dbReference>
<dbReference type="PRINTS" id="PR00455">
    <property type="entry name" value="HTHTETR"/>
</dbReference>
<dbReference type="Gene3D" id="1.10.357.10">
    <property type="entry name" value="Tetracycline Repressor, domain 2"/>
    <property type="match status" value="1"/>
</dbReference>